<evidence type="ECO:0000313" key="2">
    <source>
        <dbReference type="EnsemblPlants" id="Kaladp0002s0122.1.v1.1.CDS.1"/>
    </source>
</evidence>
<feature type="chain" id="PRO_5029888021" evidence="1">
    <location>
        <begin position="17"/>
        <end position="54"/>
    </location>
</feature>
<name>A0A7N0R9F7_KALFE</name>
<feature type="signal peptide" evidence="1">
    <location>
        <begin position="1"/>
        <end position="16"/>
    </location>
</feature>
<protein>
    <submittedName>
        <fullName evidence="2">Uncharacterized protein</fullName>
    </submittedName>
</protein>
<dbReference type="Gramene" id="Kaladp0002s0122.1.v1.1">
    <property type="protein sequence ID" value="Kaladp0002s0122.1.v1.1.CDS.1"/>
    <property type="gene ID" value="Kaladp0002s0122.v1.1"/>
</dbReference>
<dbReference type="AlphaFoldDB" id="A0A7N0R9F7"/>
<accession>A0A7N0R9F7</accession>
<proteinExistence type="predicted"/>
<dbReference type="EnsemblPlants" id="Kaladp0002s0122.1.v1.1">
    <property type="protein sequence ID" value="Kaladp0002s0122.1.v1.1.CDS.1"/>
    <property type="gene ID" value="Kaladp0002s0122.v1.1"/>
</dbReference>
<dbReference type="Proteomes" id="UP000594263">
    <property type="component" value="Unplaced"/>
</dbReference>
<evidence type="ECO:0000256" key="1">
    <source>
        <dbReference type="SAM" id="SignalP"/>
    </source>
</evidence>
<sequence length="54" mass="5797">MASNSLLFFLHHLSTAIFRPFVGPANGSRSVHHSGNLSVAVQLLYIPSVLSTTC</sequence>
<keyword evidence="3" id="KW-1185">Reference proteome</keyword>
<organism evidence="2 3">
    <name type="scientific">Kalanchoe fedtschenkoi</name>
    <name type="common">Lavender scallops</name>
    <name type="synonym">South American air plant</name>
    <dbReference type="NCBI Taxonomy" id="63787"/>
    <lineage>
        <taxon>Eukaryota</taxon>
        <taxon>Viridiplantae</taxon>
        <taxon>Streptophyta</taxon>
        <taxon>Embryophyta</taxon>
        <taxon>Tracheophyta</taxon>
        <taxon>Spermatophyta</taxon>
        <taxon>Magnoliopsida</taxon>
        <taxon>eudicotyledons</taxon>
        <taxon>Gunneridae</taxon>
        <taxon>Pentapetalae</taxon>
        <taxon>Saxifragales</taxon>
        <taxon>Crassulaceae</taxon>
        <taxon>Kalanchoe</taxon>
    </lineage>
</organism>
<keyword evidence="1" id="KW-0732">Signal</keyword>
<evidence type="ECO:0000313" key="3">
    <source>
        <dbReference type="Proteomes" id="UP000594263"/>
    </source>
</evidence>
<reference evidence="2" key="1">
    <citation type="submission" date="2021-01" db="UniProtKB">
        <authorList>
            <consortium name="EnsemblPlants"/>
        </authorList>
    </citation>
    <scope>IDENTIFICATION</scope>
</reference>